<gene>
    <name evidence="2" type="ORF">QIS74_05057</name>
</gene>
<sequence>MATSGAWSSSNLPILSRFVCHRMDGNGGLPHIKSSLVAESPVVSTVIKARAGSEPSDVGRGKHLDKEPGASA</sequence>
<evidence type="ECO:0000256" key="1">
    <source>
        <dbReference type="SAM" id="MobiDB-lite"/>
    </source>
</evidence>
<proteinExistence type="predicted"/>
<dbReference type="EMBL" id="JASAOK010000030">
    <property type="protein sequence ID" value="KAK6219555.1"/>
    <property type="molecule type" value="Genomic_DNA"/>
</dbReference>
<comment type="caution">
    <text evidence="2">The sequence shown here is derived from an EMBL/GenBank/DDBJ whole genome shotgun (WGS) entry which is preliminary data.</text>
</comment>
<accession>A0AAV9TH53</accession>
<protein>
    <submittedName>
        <fullName evidence="2">Uncharacterized protein</fullName>
    </submittedName>
</protein>
<dbReference type="Proteomes" id="UP001327957">
    <property type="component" value="Unassembled WGS sequence"/>
</dbReference>
<reference evidence="2 3" key="1">
    <citation type="submission" date="2023-04" db="EMBL/GenBank/DDBJ databases">
        <title>Colletotrichum tabacum stain YC1 causing leaf anthracnose on Nicotiana tabacum(L.) cv.</title>
        <authorList>
            <person name="Ji Z."/>
            <person name="Wang M."/>
            <person name="Zhang J."/>
            <person name="Wang N."/>
            <person name="Zhou Z."/>
        </authorList>
    </citation>
    <scope>NUCLEOTIDE SEQUENCE [LARGE SCALE GENOMIC DNA]</scope>
    <source>
        <strain evidence="2 3">YC1</strain>
    </source>
</reference>
<evidence type="ECO:0000313" key="3">
    <source>
        <dbReference type="Proteomes" id="UP001327957"/>
    </source>
</evidence>
<evidence type="ECO:0000313" key="2">
    <source>
        <dbReference type="EMBL" id="KAK6219555.1"/>
    </source>
</evidence>
<keyword evidence="3" id="KW-1185">Reference proteome</keyword>
<organism evidence="2 3">
    <name type="scientific">Colletotrichum tabaci</name>
    <dbReference type="NCBI Taxonomy" id="1209068"/>
    <lineage>
        <taxon>Eukaryota</taxon>
        <taxon>Fungi</taxon>
        <taxon>Dikarya</taxon>
        <taxon>Ascomycota</taxon>
        <taxon>Pezizomycotina</taxon>
        <taxon>Sordariomycetes</taxon>
        <taxon>Hypocreomycetidae</taxon>
        <taxon>Glomerellales</taxon>
        <taxon>Glomerellaceae</taxon>
        <taxon>Colletotrichum</taxon>
        <taxon>Colletotrichum destructivum species complex</taxon>
    </lineage>
</organism>
<feature type="region of interest" description="Disordered" evidence="1">
    <location>
        <begin position="50"/>
        <end position="72"/>
    </location>
</feature>
<feature type="compositionally biased region" description="Basic and acidic residues" evidence="1">
    <location>
        <begin position="57"/>
        <end position="72"/>
    </location>
</feature>
<dbReference type="AlphaFoldDB" id="A0AAV9TH53"/>
<name>A0AAV9TH53_9PEZI</name>